<comment type="similarity">
    <text evidence="6">Belongs to the fabD family.</text>
</comment>
<keyword evidence="4 6" id="KW-0012">Acyltransferase</keyword>
<dbReference type="EC" id="2.3.1.39" evidence="1 6"/>
<gene>
    <name evidence="9" type="ordered locus">Acid_2598</name>
</gene>
<dbReference type="KEGG" id="sus:Acid_2598"/>
<sequence>MLPKTAFLFPGQGSQAPGMGKALADTHAAARRVFEEADDALGFPLSRLCFEGPEDQLKLTENTQPALLTVSIAAFEVLRETGRVPDYVAGHSLGEYSALVAAGSLRFADAVRLVRKRGQYMQEAVPQGIGAMAAILKLPEGKLDSIIAEAAQGEVLSAANLNSPDQVVIAGHTGAVNRACELAKAAGAKRAILLPVSAPFHCALMRPAQERLRADLDAAEFHDLTCPLVNNWQAREIRAAAEAREGLYQQVPNPVRWVETIRYLAGQGTAGFVEVGAGSVLTGLLRAIDPKLQGVKFGEPADLEKLPAAC</sequence>
<evidence type="ECO:0000256" key="3">
    <source>
        <dbReference type="ARBA" id="ARBA00022679"/>
    </source>
</evidence>
<evidence type="ECO:0000256" key="7">
    <source>
        <dbReference type="PIRSR" id="PIRSR000446-1"/>
    </source>
</evidence>
<dbReference type="NCBIfam" id="TIGR00128">
    <property type="entry name" value="fabD"/>
    <property type="match status" value="1"/>
</dbReference>
<dbReference type="Gene3D" id="3.30.70.250">
    <property type="entry name" value="Malonyl-CoA ACP transacylase, ACP-binding"/>
    <property type="match status" value="1"/>
</dbReference>
<dbReference type="EMBL" id="CP000473">
    <property type="protein sequence ID" value="ABJ83587.1"/>
    <property type="molecule type" value="Genomic_DNA"/>
</dbReference>
<evidence type="ECO:0000256" key="5">
    <source>
        <dbReference type="ARBA" id="ARBA00048462"/>
    </source>
</evidence>
<dbReference type="PANTHER" id="PTHR42681:SF1">
    <property type="entry name" value="MALONYL-COA-ACYL CARRIER PROTEIN TRANSACYLASE, MITOCHONDRIAL"/>
    <property type="match status" value="1"/>
</dbReference>
<feature type="active site" evidence="7">
    <location>
        <position position="92"/>
    </location>
</feature>
<dbReference type="Gene3D" id="3.40.366.10">
    <property type="entry name" value="Malonyl-Coenzyme A Acyl Carrier Protein, domain 2"/>
    <property type="match status" value="1"/>
</dbReference>
<dbReference type="GO" id="GO:0005829">
    <property type="term" value="C:cytosol"/>
    <property type="evidence" value="ECO:0007669"/>
    <property type="project" value="TreeGrafter"/>
</dbReference>
<keyword evidence="3 6" id="KW-0808">Transferase</keyword>
<reference evidence="9" key="1">
    <citation type="submission" date="2006-10" db="EMBL/GenBank/DDBJ databases">
        <title>Complete sequence of Solibacter usitatus Ellin6076.</title>
        <authorList>
            <consortium name="US DOE Joint Genome Institute"/>
            <person name="Copeland A."/>
            <person name="Lucas S."/>
            <person name="Lapidus A."/>
            <person name="Barry K."/>
            <person name="Detter J.C."/>
            <person name="Glavina del Rio T."/>
            <person name="Hammon N."/>
            <person name="Israni S."/>
            <person name="Dalin E."/>
            <person name="Tice H."/>
            <person name="Pitluck S."/>
            <person name="Thompson L.S."/>
            <person name="Brettin T."/>
            <person name="Bruce D."/>
            <person name="Han C."/>
            <person name="Tapia R."/>
            <person name="Gilna P."/>
            <person name="Schmutz J."/>
            <person name="Larimer F."/>
            <person name="Land M."/>
            <person name="Hauser L."/>
            <person name="Kyrpides N."/>
            <person name="Mikhailova N."/>
            <person name="Janssen P.H."/>
            <person name="Kuske C.R."/>
            <person name="Richardson P."/>
        </authorList>
    </citation>
    <scope>NUCLEOTIDE SEQUENCE</scope>
    <source>
        <strain evidence="9">Ellin6076</strain>
    </source>
</reference>
<organism evidence="9">
    <name type="scientific">Solibacter usitatus (strain Ellin6076)</name>
    <dbReference type="NCBI Taxonomy" id="234267"/>
    <lineage>
        <taxon>Bacteria</taxon>
        <taxon>Pseudomonadati</taxon>
        <taxon>Acidobacteriota</taxon>
        <taxon>Terriglobia</taxon>
        <taxon>Bryobacterales</taxon>
        <taxon>Solibacteraceae</taxon>
        <taxon>Candidatus Solibacter</taxon>
    </lineage>
</organism>
<dbReference type="InterPro" id="IPR014043">
    <property type="entry name" value="Acyl_transferase_dom"/>
</dbReference>
<dbReference type="SUPFAM" id="SSF55048">
    <property type="entry name" value="Probable ACP-binding domain of malonyl-CoA ACP transacylase"/>
    <property type="match status" value="1"/>
</dbReference>
<dbReference type="FunFam" id="3.30.70.250:FF:000001">
    <property type="entry name" value="Malonyl CoA-acyl carrier protein transacylase"/>
    <property type="match status" value="1"/>
</dbReference>
<dbReference type="InterPro" id="IPR024925">
    <property type="entry name" value="Malonyl_CoA-ACP_transAc"/>
</dbReference>
<dbReference type="Pfam" id="PF00698">
    <property type="entry name" value="Acyl_transf_1"/>
    <property type="match status" value="1"/>
</dbReference>
<evidence type="ECO:0000259" key="8">
    <source>
        <dbReference type="SMART" id="SM00827"/>
    </source>
</evidence>
<evidence type="ECO:0000313" key="9">
    <source>
        <dbReference type="EMBL" id="ABJ83587.1"/>
    </source>
</evidence>
<evidence type="ECO:0000256" key="6">
    <source>
        <dbReference type="PIRNR" id="PIRNR000446"/>
    </source>
</evidence>
<dbReference type="InterPro" id="IPR050858">
    <property type="entry name" value="Mal-CoA-ACP_Trans/PKS_FabD"/>
</dbReference>
<dbReference type="PIRSF" id="PIRSF000446">
    <property type="entry name" value="Mct"/>
    <property type="match status" value="1"/>
</dbReference>
<protein>
    <recommendedName>
        <fullName evidence="2 6">Malonyl CoA-acyl carrier protein transacylase</fullName>
        <ecNumber evidence="1 6">2.3.1.39</ecNumber>
    </recommendedName>
</protein>
<accession>Q024I9</accession>
<feature type="active site" evidence="7">
    <location>
        <position position="201"/>
    </location>
</feature>
<dbReference type="InterPro" id="IPR016036">
    <property type="entry name" value="Malonyl_transacylase_ACP-bd"/>
</dbReference>
<comment type="catalytic activity">
    <reaction evidence="5 6">
        <text>holo-[ACP] + malonyl-CoA = malonyl-[ACP] + CoA</text>
        <dbReference type="Rhea" id="RHEA:41792"/>
        <dbReference type="Rhea" id="RHEA-COMP:9623"/>
        <dbReference type="Rhea" id="RHEA-COMP:9685"/>
        <dbReference type="ChEBI" id="CHEBI:57287"/>
        <dbReference type="ChEBI" id="CHEBI:57384"/>
        <dbReference type="ChEBI" id="CHEBI:64479"/>
        <dbReference type="ChEBI" id="CHEBI:78449"/>
        <dbReference type="EC" id="2.3.1.39"/>
    </reaction>
</comment>
<dbReference type="InterPro" id="IPR004410">
    <property type="entry name" value="Malonyl_CoA-ACP_transAc_FabD"/>
</dbReference>
<dbReference type="SUPFAM" id="SSF52151">
    <property type="entry name" value="FabD/lysophospholipase-like"/>
    <property type="match status" value="1"/>
</dbReference>
<evidence type="ECO:0000256" key="2">
    <source>
        <dbReference type="ARBA" id="ARBA00018953"/>
    </source>
</evidence>
<proteinExistence type="inferred from homology"/>
<name>Q024I9_SOLUE</name>
<dbReference type="HOGENOM" id="CLU_030558_0_1_0"/>
<dbReference type="GO" id="GO:0006633">
    <property type="term" value="P:fatty acid biosynthetic process"/>
    <property type="evidence" value="ECO:0007669"/>
    <property type="project" value="TreeGrafter"/>
</dbReference>
<evidence type="ECO:0000256" key="4">
    <source>
        <dbReference type="ARBA" id="ARBA00023315"/>
    </source>
</evidence>
<feature type="domain" description="Malonyl-CoA:ACP transacylase (MAT)" evidence="8">
    <location>
        <begin position="8"/>
        <end position="297"/>
    </location>
</feature>
<evidence type="ECO:0000256" key="1">
    <source>
        <dbReference type="ARBA" id="ARBA00013258"/>
    </source>
</evidence>
<dbReference type="eggNOG" id="COG0331">
    <property type="taxonomic scope" value="Bacteria"/>
</dbReference>
<dbReference type="SMART" id="SM00827">
    <property type="entry name" value="PKS_AT"/>
    <property type="match status" value="1"/>
</dbReference>
<dbReference type="AlphaFoldDB" id="Q024I9"/>
<dbReference type="InParanoid" id="Q024I9"/>
<dbReference type="InterPro" id="IPR001227">
    <property type="entry name" value="Ac_transferase_dom_sf"/>
</dbReference>
<dbReference type="InterPro" id="IPR016035">
    <property type="entry name" value="Acyl_Trfase/lysoPLipase"/>
</dbReference>
<dbReference type="FunCoup" id="Q024I9">
    <property type="interactions" value="629"/>
</dbReference>
<dbReference type="STRING" id="234267.Acid_2598"/>
<dbReference type="PANTHER" id="PTHR42681">
    <property type="entry name" value="MALONYL-COA-ACYL CARRIER PROTEIN TRANSACYLASE, MITOCHONDRIAL"/>
    <property type="match status" value="1"/>
</dbReference>
<dbReference type="GO" id="GO:0004314">
    <property type="term" value="F:[acyl-carrier-protein] S-malonyltransferase activity"/>
    <property type="evidence" value="ECO:0007669"/>
    <property type="project" value="UniProtKB-EC"/>
</dbReference>